<evidence type="ECO:0000313" key="2">
    <source>
        <dbReference type="EMBL" id="AWX43045.1"/>
    </source>
</evidence>
<dbReference type="RefSeq" id="WP_164674694.1">
    <property type="nucleotide sequence ID" value="NZ_CP030104.1"/>
</dbReference>
<dbReference type="InterPro" id="IPR013783">
    <property type="entry name" value="Ig-like_fold"/>
</dbReference>
<reference evidence="2 3" key="1">
    <citation type="submission" date="2018-06" db="EMBL/GenBank/DDBJ databases">
        <title>Spongiibacterium sp. HME9304 Genome sequencing and assembly.</title>
        <authorList>
            <person name="Kang H."/>
            <person name="Kim H."/>
            <person name="Joh K."/>
        </authorList>
    </citation>
    <scope>NUCLEOTIDE SEQUENCE [LARGE SCALE GENOMIC DNA]</scope>
    <source>
        <strain evidence="2 3">HME9304</strain>
    </source>
</reference>
<dbReference type="InterPro" id="IPR036116">
    <property type="entry name" value="FN3_sf"/>
</dbReference>
<protein>
    <recommendedName>
        <fullName evidence="1">Fibronectin type-III domain-containing protein</fullName>
    </recommendedName>
</protein>
<dbReference type="AlphaFoldDB" id="A0A2Z4LML1"/>
<dbReference type="PROSITE" id="PS50853">
    <property type="entry name" value="FN3"/>
    <property type="match status" value="1"/>
</dbReference>
<name>A0A2Z4LML1_9FLAO</name>
<evidence type="ECO:0000259" key="1">
    <source>
        <dbReference type="PROSITE" id="PS50853"/>
    </source>
</evidence>
<organism evidence="2 3">
    <name type="scientific">Flagellimonas maritima</name>
    <dbReference type="NCBI Taxonomy" id="1383885"/>
    <lineage>
        <taxon>Bacteria</taxon>
        <taxon>Pseudomonadati</taxon>
        <taxon>Bacteroidota</taxon>
        <taxon>Flavobacteriia</taxon>
        <taxon>Flavobacteriales</taxon>
        <taxon>Flavobacteriaceae</taxon>
        <taxon>Flagellimonas</taxon>
    </lineage>
</organism>
<accession>A0A2Z4LML1</accession>
<dbReference type="KEGG" id="spon:HME9304_00032"/>
<keyword evidence="3" id="KW-1185">Reference proteome</keyword>
<feature type="domain" description="Fibronectin type-III" evidence="1">
    <location>
        <begin position="296"/>
        <end position="384"/>
    </location>
</feature>
<dbReference type="InterPro" id="IPR003961">
    <property type="entry name" value="FN3_dom"/>
</dbReference>
<dbReference type="Pfam" id="PF13529">
    <property type="entry name" value="Peptidase_C39_2"/>
    <property type="match status" value="1"/>
</dbReference>
<gene>
    <name evidence="2" type="ORF">HME9304_00032</name>
</gene>
<dbReference type="SUPFAM" id="SSF49265">
    <property type="entry name" value="Fibronectin type III"/>
    <property type="match status" value="1"/>
</dbReference>
<dbReference type="Gene3D" id="2.60.40.10">
    <property type="entry name" value="Immunoglobulins"/>
    <property type="match status" value="2"/>
</dbReference>
<dbReference type="Proteomes" id="UP000248536">
    <property type="component" value="Chromosome"/>
</dbReference>
<evidence type="ECO:0000313" key="3">
    <source>
        <dbReference type="Proteomes" id="UP000248536"/>
    </source>
</evidence>
<dbReference type="CDD" id="cd00063">
    <property type="entry name" value="FN3"/>
    <property type="match status" value="1"/>
</dbReference>
<proteinExistence type="predicted"/>
<dbReference type="EMBL" id="CP030104">
    <property type="protein sequence ID" value="AWX43045.1"/>
    <property type="molecule type" value="Genomic_DNA"/>
</dbReference>
<sequence>MENRGISLKTQLSILLMAIFVLLTMETLSAQSFPVNIAVRNVGASPTQLSSYADAAQANGPLLAILALNDLNITGREVQLRMSFEGGGIDFQSVPNPIGAGPFFLDGGIPLALGAPELAPYFEIANVTGISPTVYGRPLPEGSYQICLEAFDVLTGKRLSARSCTNVFLFQNRPPFLVLPANGAQVDETNPQNIVFQWTPRQLNITNVEYELSLVEIWDGTIDPQAAFLSAPPLFQATTTATSYLYGPADPILLPDRAYAWRVRAKAVDGAEGVGPFENQGHSEIFSFVHISPCEVPPNLRHEVRGSAQANILWDDPTTTVPEFTVRYRQKGAGNAWFINRTTANWTTLWDLRAGTPYEYQLKKDCGLGESGWSTVRELTTAMETETEDLYRCGISPNIDVQNQEPLSNLSPGEQFVAGDFTVTTTQVNGGEGYYSGKGHVRIPYLGNVKLAVHFDNILLNTDRQLLQGTVVTEYDPTMGNILDTGDVVETVGELGGAIGDLFEALSDELDQIVATIKDDRELNRQVDAAIEILQINLDDPNNGLTDEQEENIRNFISDRGKVEEAIIAEKEKIANGERDEVIKQNLVSNFSEEDHLTRCTLEKLLDINTMSRDKIFDITSNGEVFNIVKDNFENWLDESQNVTTSNIEINAIQDWSVRADAQFSKKRGRILFDRLFETIRKAPKKEVYNLHPGLQQKGIYLGTYEMKGKTHGLALYTPKTIPQVFKLESEDYCELVSSEEYNNHIKVIEVANSLVLAFLNENQEVTFMVQLMDNNDEDFESILKWFGVLKLYKPNILVRNLTQQQILDELYGHEELMAVDIGAYRAMIANLPEDERAEAYLELQRHVPYYSQLDNMSNKHRSCNITSLAMNLNFMGKGADNMRLPDNLLLKAEKKEITKVKTWRKLAADYDIKSNKKEDFIELYDGNDKTETELKDYLTNLMLPVLEMGSSISLSLFPNCKGHIVRVQEVTLTGLVIDDPYGNCPLECITMRESCEDDSYKEKGDRNNSSNYYGNDVSYTWEVLTQITLKYMVVFNE</sequence>
<dbReference type="InterPro" id="IPR039564">
    <property type="entry name" value="Peptidase_C39-like"/>
</dbReference>